<comment type="subcellular location">
    <subcellularLocation>
        <location evidence="2">Membrane</location>
        <topology evidence="2">Single-pass membrane protein</topology>
    </subcellularLocation>
</comment>
<name>A0A6A2ZDQ2_HIBSY</name>
<keyword evidence="7" id="KW-0833">Ubl conjugation pathway</keyword>
<evidence type="ECO:0000313" key="14">
    <source>
        <dbReference type="Proteomes" id="UP000436088"/>
    </source>
</evidence>
<dbReference type="EC" id="2.3.2.27" evidence="3"/>
<evidence type="ECO:0000256" key="4">
    <source>
        <dbReference type="ARBA" id="ARBA00022679"/>
    </source>
</evidence>
<dbReference type="GO" id="GO:0046872">
    <property type="term" value="F:metal ion binding"/>
    <property type="evidence" value="ECO:0007669"/>
    <property type="project" value="UniProtKB-KW"/>
</dbReference>
<dbReference type="PANTHER" id="PTHR46905:SF21">
    <property type="entry name" value="RING-TYPE E3 UBIQUITIN TRANSFERASE"/>
    <property type="match status" value="1"/>
</dbReference>
<dbReference type="AlphaFoldDB" id="A0A6A2ZDQ2"/>
<accession>A0A6A2ZDQ2</accession>
<dbReference type="GO" id="GO:0016567">
    <property type="term" value="P:protein ubiquitination"/>
    <property type="evidence" value="ECO:0007669"/>
    <property type="project" value="InterPro"/>
</dbReference>
<keyword evidence="14" id="KW-1185">Reference proteome</keyword>
<evidence type="ECO:0000256" key="9">
    <source>
        <dbReference type="ARBA" id="ARBA00022989"/>
    </source>
</evidence>
<proteinExistence type="inferred from homology"/>
<evidence type="ECO:0000256" key="1">
    <source>
        <dbReference type="ARBA" id="ARBA00000900"/>
    </source>
</evidence>
<evidence type="ECO:0000256" key="11">
    <source>
        <dbReference type="ARBA" id="ARBA00024209"/>
    </source>
</evidence>
<evidence type="ECO:0000256" key="3">
    <source>
        <dbReference type="ARBA" id="ARBA00012483"/>
    </source>
</evidence>
<evidence type="ECO:0000256" key="2">
    <source>
        <dbReference type="ARBA" id="ARBA00004167"/>
    </source>
</evidence>
<dbReference type="Proteomes" id="UP000436088">
    <property type="component" value="Unassembled WGS sequence"/>
</dbReference>
<organism evidence="13 14">
    <name type="scientific">Hibiscus syriacus</name>
    <name type="common">Rose of Sharon</name>
    <dbReference type="NCBI Taxonomy" id="106335"/>
    <lineage>
        <taxon>Eukaryota</taxon>
        <taxon>Viridiplantae</taxon>
        <taxon>Streptophyta</taxon>
        <taxon>Embryophyta</taxon>
        <taxon>Tracheophyta</taxon>
        <taxon>Spermatophyta</taxon>
        <taxon>Magnoliopsida</taxon>
        <taxon>eudicotyledons</taxon>
        <taxon>Gunneridae</taxon>
        <taxon>Pentapetalae</taxon>
        <taxon>rosids</taxon>
        <taxon>malvids</taxon>
        <taxon>Malvales</taxon>
        <taxon>Malvaceae</taxon>
        <taxon>Malvoideae</taxon>
        <taxon>Hibiscus</taxon>
    </lineage>
</organism>
<evidence type="ECO:0000256" key="7">
    <source>
        <dbReference type="ARBA" id="ARBA00022786"/>
    </source>
</evidence>
<evidence type="ECO:0000256" key="5">
    <source>
        <dbReference type="ARBA" id="ARBA00022692"/>
    </source>
</evidence>
<keyword evidence="8" id="KW-0862">Zinc</keyword>
<keyword evidence="6" id="KW-0479">Metal-binding</keyword>
<comment type="caution">
    <text evidence="13">The sequence shown here is derived from an EMBL/GenBank/DDBJ whole genome shotgun (WGS) entry which is preliminary data.</text>
</comment>
<keyword evidence="10" id="KW-0472">Membrane</keyword>
<sequence>MDYLLMVIYSNGGGLLHHRPHRLLLDDSNGTRPRNSLTNESNFDTNMVIILAALLCTAMCSGVELDLALRVAMWQTVCSRDSQRNCSTSDGKRIEEERVAADPVAVYGPGMNLKATDCPICLGEFMDGEKNQGVAKIASNLFRSFAGGDRDWSPATWESSGGQADVPAPADEVG</sequence>
<dbReference type="PANTHER" id="PTHR46905">
    <property type="entry name" value="RING-H2 FINGER PROTEIN ATL78"/>
    <property type="match status" value="1"/>
</dbReference>
<keyword evidence="4" id="KW-0808">Transferase</keyword>
<reference evidence="13" key="1">
    <citation type="submission" date="2019-09" db="EMBL/GenBank/DDBJ databases">
        <title>Draft genome information of white flower Hibiscus syriacus.</title>
        <authorList>
            <person name="Kim Y.-M."/>
        </authorList>
    </citation>
    <scope>NUCLEOTIDE SEQUENCE [LARGE SCALE GENOMIC DNA]</scope>
    <source>
        <strain evidence="13">YM2019G1</strain>
    </source>
</reference>
<evidence type="ECO:0000256" key="6">
    <source>
        <dbReference type="ARBA" id="ARBA00022723"/>
    </source>
</evidence>
<feature type="region of interest" description="Disordered" evidence="12">
    <location>
        <begin position="152"/>
        <end position="174"/>
    </location>
</feature>
<dbReference type="EMBL" id="VEPZ02001168">
    <property type="protein sequence ID" value="KAE8689539.1"/>
    <property type="molecule type" value="Genomic_DNA"/>
</dbReference>
<evidence type="ECO:0000313" key="13">
    <source>
        <dbReference type="EMBL" id="KAE8689539.1"/>
    </source>
</evidence>
<dbReference type="GO" id="GO:0061630">
    <property type="term" value="F:ubiquitin protein ligase activity"/>
    <property type="evidence" value="ECO:0007669"/>
    <property type="project" value="UniProtKB-EC"/>
</dbReference>
<comment type="catalytic activity">
    <reaction evidence="1">
        <text>S-ubiquitinyl-[E2 ubiquitin-conjugating enzyme]-L-cysteine + [acceptor protein]-L-lysine = [E2 ubiquitin-conjugating enzyme]-L-cysteine + N(6)-ubiquitinyl-[acceptor protein]-L-lysine.</text>
        <dbReference type="EC" id="2.3.2.27"/>
    </reaction>
</comment>
<evidence type="ECO:0000256" key="8">
    <source>
        <dbReference type="ARBA" id="ARBA00022833"/>
    </source>
</evidence>
<dbReference type="GO" id="GO:0016020">
    <property type="term" value="C:membrane"/>
    <property type="evidence" value="ECO:0007669"/>
    <property type="project" value="UniProtKB-SubCell"/>
</dbReference>
<evidence type="ECO:0000256" key="10">
    <source>
        <dbReference type="ARBA" id="ARBA00023136"/>
    </source>
</evidence>
<comment type="similarity">
    <text evidence="11">Belongs to the RING-type zinc finger family. ATL subfamily.</text>
</comment>
<keyword evidence="9" id="KW-1133">Transmembrane helix</keyword>
<dbReference type="InterPro" id="IPR044602">
    <property type="entry name" value="ATL10/ATL72-79-like"/>
</dbReference>
<gene>
    <name evidence="13" type="ORF">F3Y22_tig00110933pilonHSYRG00050</name>
</gene>
<keyword evidence="5" id="KW-0812">Transmembrane</keyword>
<protein>
    <recommendedName>
        <fullName evidence="3">RING-type E3 ubiquitin transferase</fullName>
        <ecNumber evidence="3">2.3.2.27</ecNumber>
    </recommendedName>
</protein>
<evidence type="ECO:0000256" key="12">
    <source>
        <dbReference type="SAM" id="MobiDB-lite"/>
    </source>
</evidence>